<evidence type="ECO:0000313" key="2">
    <source>
        <dbReference type="Proteomes" id="UP000243739"/>
    </source>
</evidence>
<keyword evidence="2" id="KW-1185">Reference proteome</keyword>
<gene>
    <name evidence="1" type="ORF">BHF71_05015</name>
</gene>
<dbReference type="AlphaFoldDB" id="A0A1D2YRW1"/>
<dbReference type="Pfam" id="PF12982">
    <property type="entry name" value="DUF3866"/>
    <property type="match status" value="1"/>
</dbReference>
<dbReference type="Proteomes" id="UP000243739">
    <property type="component" value="Unassembled WGS sequence"/>
</dbReference>
<sequence length="372" mass="41720">MVRWGIGKVIEISKETKNIQVVIVEHQLEISQAINYLQFHKPLVLGDLVIINKTASILNLGTGGYDFVVSPINLNAKESCSDEFKEKGHIMKLRYTPYQFSVKSCEEQGSPYHELFKKVKNLNGLPVIIGELHSMLPIVITIFRQLENKYNVKEKKIVYIMTDGGSLPIALSRHVETLTELGWLTNTITIGHAFGGDIEAVNIFTGLIAAKYIFQADLVIVLMGPGIVGTGTLLGHSGVEQGIIANAVGSLKGLPIFIVRASQKDHRQRHLGISHHTISNLNYISLVKNIVPYPDYIKDQNQHQHLYKVLEENIGSKHQLTSVKIDHQEVLEFVKKYPANITTMGRTIEQDPVFFDFVACVAYWAFDHINNL</sequence>
<dbReference type="InterPro" id="IPR024479">
    <property type="entry name" value="DUF3866"/>
</dbReference>
<accession>A0A1D2YRW1</accession>
<dbReference type="STRING" id="337097.BHF71_05015"/>
<protein>
    <recommendedName>
        <fullName evidence="3">DUF3866 domain-containing protein</fullName>
    </recommendedName>
</protein>
<comment type="caution">
    <text evidence="1">The sequence shown here is derived from an EMBL/GenBank/DDBJ whole genome shotgun (WGS) entry which is preliminary data.</text>
</comment>
<name>A0A1D2YRW1_9BACI</name>
<organism evidence="1 2">
    <name type="scientific">Vulcanibacillus modesticaldus</name>
    <dbReference type="NCBI Taxonomy" id="337097"/>
    <lineage>
        <taxon>Bacteria</taxon>
        <taxon>Bacillati</taxon>
        <taxon>Bacillota</taxon>
        <taxon>Bacilli</taxon>
        <taxon>Bacillales</taxon>
        <taxon>Bacillaceae</taxon>
        <taxon>Vulcanibacillus</taxon>
    </lineage>
</organism>
<evidence type="ECO:0000313" key="1">
    <source>
        <dbReference type="EMBL" id="OEF95552.1"/>
    </source>
</evidence>
<evidence type="ECO:0008006" key="3">
    <source>
        <dbReference type="Google" id="ProtNLM"/>
    </source>
</evidence>
<reference evidence="1 2" key="1">
    <citation type="submission" date="2016-09" db="EMBL/GenBank/DDBJ databases">
        <title>Draft genome sequence for the type strain of Vulcanibacillus modesticaldus BR, a strictly anaerobic, moderately thermophilic, and nitrate-reducing bacterium from deep sea-hydrothermal vents of the Mid-Atlantic Ridge.</title>
        <authorList>
            <person name="Abin C.A."/>
            <person name="Hollibaugh J.T."/>
        </authorList>
    </citation>
    <scope>NUCLEOTIDE SEQUENCE [LARGE SCALE GENOMIC DNA]</scope>
    <source>
        <strain evidence="1 2">BR</strain>
    </source>
</reference>
<dbReference type="EMBL" id="MIJF01000100">
    <property type="protein sequence ID" value="OEF95552.1"/>
    <property type="molecule type" value="Genomic_DNA"/>
</dbReference>
<proteinExistence type="predicted"/>
<dbReference type="OrthoDB" id="3401376at2"/>
<dbReference type="RefSeq" id="WP_069657734.1">
    <property type="nucleotide sequence ID" value="NZ_MIJF01000100.1"/>
</dbReference>